<evidence type="ECO:0000313" key="2">
    <source>
        <dbReference type="Proteomes" id="UP000241290"/>
    </source>
</evidence>
<dbReference type="GeneID" id="64766445"/>
<dbReference type="RefSeq" id="YP_010059214.1">
    <property type="nucleotide sequence ID" value="NC_054724.1"/>
</dbReference>
<dbReference type="EMBL" id="MG962366">
    <property type="protein sequence ID" value="AVO25117.1"/>
    <property type="molecule type" value="Genomic_DNA"/>
</dbReference>
<accession>A0A2P1JXN3</accession>
<dbReference type="KEGG" id="vg:64766445"/>
<evidence type="ECO:0000313" key="1">
    <source>
        <dbReference type="EMBL" id="AVO25117.1"/>
    </source>
</evidence>
<organism evidence="1 2">
    <name type="scientific">Rhodococcus phage Finch</name>
    <dbReference type="NCBI Taxonomy" id="2094144"/>
    <lineage>
        <taxon>Viruses</taxon>
        <taxon>Duplodnaviria</taxon>
        <taxon>Heunggongvirae</taxon>
        <taxon>Uroviricota</taxon>
        <taxon>Caudoviricetes</taxon>
        <taxon>Finchvirus</taxon>
        <taxon>Finchvirus finch</taxon>
    </lineage>
</organism>
<name>A0A2P1JXN3_9CAUD</name>
<protein>
    <submittedName>
        <fullName evidence="1">Uncharacterized protein</fullName>
    </submittedName>
</protein>
<gene>
    <name evidence="1" type="primary">192</name>
    <name evidence="1" type="ORF">SEA_FINCH_192</name>
</gene>
<sequence>MTDAEFEKAYGYPREELRDRAAAGEDIGTMFDGDVTELFW</sequence>
<keyword evidence="2" id="KW-1185">Reference proteome</keyword>
<proteinExistence type="predicted"/>
<dbReference type="Proteomes" id="UP000241290">
    <property type="component" value="Genome"/>
</dbReference>
<reference evidence="2" key="1">
    <citation type="submission" date="2018-02" db="EMBL/GenBank/DDBJ databases">
        <authorList>
            <person name="Cohen D.B."/>
            <person name="Kent A.D."/>
        </authorList>
    </citation>
    <scope>NUCLEOTIDE SEQUENCE [LARGE SCALE GENOMIC DNA]</scope>
</reference>